<evidence type="ECO:0000256" key="11">
    <source>
        <dbReference type="SAM" id="Phobius"/>
    </source>
</evidence>
<dbReference type="SFLD" id="SFLDG01168">
    <property type="entry name" value="Ferric_reductase_subgroup_(FRE"/>
    <property type="match status" value="1"/>
</dbReference>
<dbReference type="InterPro" id="IPR051410">
    <property type="entry name" value="Ferric/Cupric_Reductase"/>
</dbReference>
<evidence type="ECO:0000256" key="7">
    <source>
        <dbReference type="ARBA" id="ARBA00023065"/>
    </source>
</evidence>
<feature type="transmembrane region" description="Helical" evidence="11">
    <location>
        <begin position="205"/>
        <end position="223"/>
    </location>
</feature>
<feature type="domain" description="FAD-binding FR-type" evidence="13">
    <location>
        <begin position="481"/>
        <end position="634"/>
    </location>
</feature>
<dbReference type="InterPro" id="IPR017927">
    <property type="entry name" value="FAD-bd_FR_type"/>
</dbReference>
<keyword evidence="15" id="KW-1185">Reference proteome</keyword>
<evidence type="ECO:0000256" key="10">
    <source>
        <dbReference type="SAM" id="MobiDB-lite"/>
    </source>
</evidence>
<dbReference type="Pfam" id="PF08030">
    <property type="entry name" value="NAD_binding_6"/>
    <property type="match status" value="1"/>
</dbReference>
<dbReference type="EMBL" id="CAWUHB010000064">
    <property type="protein sequence ID" value="CAK7232407.1"/>
    <property type="molecule type" value="Genomic_DNA"/>
</dbReference>
<keyword evidence="7" id="KW-0406">Ion transport</keyword>
<feature type="transmembrane region" description="Helical" evidence="11">
    <location>
        <begin position="416"/>
        <end position="433"/>
    </location>
</feature>
<protein>
    <recommendedName>
        <fullName evidence="13">FAD-binding FR-type domain-containing protein</fullName>
    </recommendedName>
</protein>
<dbReference type="PROSITE" id="PS51384">
    <property type="entry name" value="FAD_FR"/>
    <property type="match status" value="1"/>
</dbReference>
<feature type="transmembrane region" description="Helical" evidence="11">
    <location>
        <begin position="345"/>
        <end position="370"/>
    </location>
</feature>
<evidence type="ECO:0000313" key="14">
    <source>
        <dbReference type="EMBL" id="CAK7232407.1"/>
    </source>
</evidence>
<feature type="transmembrane region" description="Helical" evidence="11">
    <location>
        <begin position="445"/>
        <end position="462"/>
    </location>
</feature>
<evidence type="ECO:0000256" key="12">
    <source>
        <dbReference type="SAM" id="SignalP"/>
    </source>
</evidence>
<evidence type="ECO:0000256" key="9">
    <source>
        <dbReference type="ARBA" id="ARBA00023180"/>
    </source>
</evidence>
<dbReference type="InterPro" id="IPR013121">
    <property type="entry name" value="Fe_red_NAD-bd_6"/>
</dbReference>
<gene>
    <name evidence="14" type="ORF">SCUCBS95973_008250</name>
</gene>
<evidence type="ECO:0000259" key="13">
    <source>
        <dbReference type="PROSITE" id="PS51384"/>
    </source>
</evidence>
<evidence type="ECO:0000256" key="2">
    <source>
        <dbReference type="ARBA" id="ARBA00006278"/>
    </source>
</evidence>
<accession>A0ABP0CJX2</accession>
<comment type="caution">
    <text evidence="14">The sequence shown here is derived from an EMBL/GenBank/DDBJ whole genome shotgun (WGS) entry which is preliminary data.</text>
</comment>
<evidence type="ECO:0000256" key="6">
    <source>
        <dbReference type="ARBA" id="ARBA00023002"/>
    </source>
</evidence>
<dbReference type="InterPro" id="IPR013130">
    <property type="entry name" value="Fe3_Rdtase_TM_dom"/>
</dbReference>
<evidence type="ECO:0000256" key="3">
    <source>
        <dbReference type="ARBA" id="ARBA00022448"/>
    </source>
</evidence>
<dbReference type="CDD" id="cd06186">
    <property type="entry name" value="NOX_Duox_like_FAD_NADP"/>
    <property type="match status" value="1"/>
</dbReference>
<feature type="compositionally biased region" description="Low complexity" evidence="10">
    <location>
        <begin position="65"/>
        <end position="80"/>
    </location>
</feature>
<feature type="transmembrane region" description="Helical" evidence="11">
    <location>
        <begin position="382"/>
        <end position="404"/>
    </location>
</feature>
<name>A0ABP0CJX2_9PEZI</name>
<evidence type="ECO:0000256" key="8">
    <source>
        <dbReference type="ARBA" id="ARBA00023136"/>
    </source>
</evidence>
<dbReference type="InterPro" id="IPR039261">
    <property type="entry name" value="FNR_nucleotide-bd"/>
</dbReference>
<feature type="transmembrane region" description="Helical" evidence="11">
    <location>
        <begin position="299"/>
        <end position="319"/>
    </location>
</feature>
<evidence type="ECO:0000313" key="15">
    <source>
        <dbReference type="Proteomes" id="UP001642405"/>
    </source>
</evidence>
<dbReference type="SFLD" id="SFLDS00052">
    <property type="entry name" value="Ferric_Reductase_Domain"/>
    <property type="match status" value="1"/>
</dbReference>
<keyword evidence="5 11" id="KW-1133">Transmembrane helix</keyword>
<evidence type="ECO:0000256" key="5">
    <source>
        <dbReference type="ARBA" id="ARBA00022989"/>
    </source>
</evidence>
<dbReference type="Proteomes" id="UP001642405">
    <property type="component" value="Unassembled WGS sequence"/>
</dbReference>
<comment type="subcellular location">
    <subcellularLocation>
        <location evidence="1">Membrane</location>
        <topology evidence="1">Multi-pass membrane protein</topology>
    </subcellularLocation>
</comment>
<keyword evidence="8 11" id="KW-0472">Membrane</keyword>
<keyword evidence="3" id="KW-0813">Transport</keyword>
<keyword evidence="6" id="KW-0560">Oxidoreductase</keyword>
<comment type="similarity">
    <text evidence="2">Belongs to the ferric reductase (FRE) family.</text>
</comment>
<proteinExistence type="inferred from homology"/>
<dbReference type="PANTHER" id="PTHR32361">
    <property type="entry name" value="FERRIC/CUPRIC REDUCTASE TRANSMEMBRANE COMPONENT"/>
    <property type="match status" value="1"/>
</dbReference>
<sequence>MVTSRPLLLFLSLGLSSVPALAGRGKPDGFNPSASNYDDYCFYAIYSAMSSYTFQLPGTASTTTSAASGASTGSSGSSGHTGHHKRQELGKRRQGNSASTNPCTLSIEVMSLYASAKTYCNARQFKAAIPYWQSLCSANGFTLMDLTEIAANATQTYIDALPVLDPNTNSTSTPIEQSVILDKDYYDVLYHTDFAHDYAFQIDALFSWGFLGFWGGIMALGMLHKVVSVAISHVNDRRLLASRHDAEGAGVTVAPAAPAGPLAKSWHWIRTWFIIPAGFAPLSEHHQRRVYWHTIPRRIDLLIVGAFWIVAIILSFVRYDTFTGNLSYSTVAYQNWQQSADRTGILSYACLPFLWLFGGRNNIFLWATNFSFRSFNIFHRHLAWIATLEAIVHSINYTVLYTVYSSSYVSDYAQNYFYMGVVATITMSLMAVLSHSWLREKFYESFLITHIVLAIVTIYGLIRHTNFQNTTWQNYLYPVVAIWAFDRLLRIVRVIYCNLHVKYSKGFVHNETVVRYFADADLLRIEMTPGVRAPFKPGPGQYYFLYQPMALLGWENHPFTLGAYTTKDMPTSPSGALSSPPASAAGTYESSLVFYVRPYDGWTQRLRKQCQKAADGVIHPKLLIEGPYGEKSDLHLFDTVLLFVGGTGIASAVPYILDHMQRDLAGKTRTTNIQLIWSSRQKAMFDHIATTELRNALQRSDVNATFYTTGRPATVAGQDLNEKTSPAAPAYDTASSIQSVGYVTANGRPDVKGIVAAAVEQAKLSSTRVAVLVCGPAQMADDSRAAVFTAMRGGFHGIEYFEETFGW</sequence>
<dbReference type="SUPFAM" id="SSF52343">
    <property type="entry name" value="Ferredoxin reductase-like, C-terminal NADP-linked domain"/>
    <property type="match status" value="1"/>
</dbReference>
<feature type="signal peptide" evidence="12">
    <location>
        <begin position="1"/>
        <end position="22"/>
    </location>
</feature>
<evidence type="ECO:0000256" key="4">
    <source>
        <dbReference type="ARBA" id="ARBA00022692"/>
    </source>
</evidence>
<reference evidence="14 15" key="1">
    <citation type="submission" date="2024-01" db="EMBL/GenBank/DDBJ databases">
        <authorList>
            <person name="Allen C."/>
            <person name="Tagirdzhanova G."/>
        </authorList>
    </citation>
    <scope>NUCLEOTIDE SEQUENCE [LARGE SCALE GENOMIC DNA]</scope>
</reference>
<feature type="region of interest" description="Disordered" evidence="10">
    <location>
        <begin position="65"/>
        <end position="99"/>
    </location>
</feature>
<organism evidence="14 15">
    <name type="scientific">Sporothrix curviconia</name>
    <dbReference type="NCBI Taxonomy" id="1260050"/>
    <lineage>
        <taxon>Eukaryota</taxon>
        <taxon>Fungi</taxon>
        <taxon>Dikarya</taxon>
        <taxon>Ascomycota</taxon>
        <taxon>Pezizomycotina</taxon>
        <taxon>Sordariomycetes</taxon>
        <taxon>Sordariomycetidae</taxon>
        <taxon>Ophiostomatales</taxon>
        <taxon>Ophiostomataceae</taxon>
        <taxon>Sporothrix</taxon>
    </lineage>
</organism>
<keyword evidence="12" id="KW-0732">Signal</keyword>
<dbReference type="Pfam" id="PF01794">
    <property type="entry name" value="Ferric_reduct"/>
    <property type="match status" value="1"/>
</dbReference>
<dbReference type="PANTHER" id="PTHR32361:SF9">
    <property type="entry name" value="FERRIC REDUCTASE TRANSMEMBRANE COMPONENT 3-RELATED"/>
    <property type="match status" value="1"/>
</dbReference>
<keyword evidence="4 11" id="KW-0812">Transmembrane</keyword>
<dbReference type="Gene3D" id="3.40.50.80">
    <property type="entry name" value="Nucleotide-binding domain of ferredoxin-NADP reductase (FNR) module"/>
    <property type="match status" value="1"/>
</dbReference>
<keyword evidence="9" id="KW-0325">Glycoprotein</keyword>
<feature type="chain" id="PRO_5045116042" description="FAD-binding FR-type domain-containing protein" evidence="12">
    <location>
        <begin position="23"/>
        <end position="807"/>
    </location>
</feature>
<evidence type="ECO:0000256" key="1">
    <source>
        <dbReference type="ARBA" id="ARBA00004141"/>
    </source>
</evidence>